<evidence type="ECO:0000256" key="7">
    <source>
        <dbReference type="SAM" id="Phobius"/>
    </source>
</evidence>
<comment type="subcellular location">
    <subcellularLocation>
        <location evidence="1">Cell membrane</location>
        <topology evidence="1">Multi-pass membrane protein</topology>
    </subcellularLocation>
</comment>
<sequence>MSGLGGLVVAFFAVFGGMALVTGTGVIIESGLRSSITDQRLTGADVLVSAPQSHWEPESLPIGLPERAVVPAKLIDDLTALPGVATATGDVTFPTALLSAAPGTTRAGATGETSGTRAAGGAPDTTSAARTGRGTLETGEHGAKTVNGASDATLAAAASTSAAQTGEHGAKAVTGPSASAAPTAKVVGGTGHGWASVALVRGAKVIGSAPRAADEVAVSAAHAVRRGTDVEVVAAGKRAVYRVTAIVDTPGAPALWFADRTAAELAGRTGGPRAGTVDLIGLRAAPGTGPGALAEAVERRLGDDYVVSTGSAKGDAESPGTAAARSMLIALPTSIGGISLLIVGFVVGGGISLSITRQRRELALLRAAGATPRQVRGLVAVQGMTAALAALLPGAAAGYALAGWFGELLVHLGMLPERMPLSYSPLPAVAAALLLLGVVRVSAWATSLPASRMPAVSAVRESAAEPRTPSSVRYRSGLLLIGASLLLATPPLYIRGEIAVVGPGTAALVSVIGLALAGPRLVQGATGLLARRLPAHVPAPLWLAVSNTRGYALRTAGAIAALGMAVTLTTSISLSHTTVMRATDEETAEILKADAVVTAPAYGGIPDGLMDDVRRLPGVTAAVATSTTTILTSPFGDGGLQAQPAAVLGPDAGAVVDLGVTGGSLADLKGAAVAVDDRSGDVGDRRTLVLGDGAEVKARVVATYSRVLGLGPVVLSRDLVAGHTTTGLDSTVLVRGDAPLDRLTGHWPGLGIAADSDSPQAGRTSSQLWINVAVLGVLLGYVLVSVANRLVATTAARGPELTAIKRLGATPRQLTAMIRWEALLIALTASLAGLAMSAVPLVLLGIGFLGRPWPAGPLWLVPAAVAVVCVVVWLAFDLTARRLIRRA</sequence>
<feature type="transmembrane region" description="Helical" evidence="7">
    <location>
        <begin position="506"/>
        <end position="530"/>
    </location>
</feature>
<feature type="transmembrane region" description="Helical" evidence="7">
    <location>
        <begin position="858"/>
        <end position="876"/>
    </location>
</feature>
<evidence type="ECO:0000256" key="1">
    <source>
        <dbReference type="ARBA" id="ARBA00004651"/>
    </source>
</evidence>
<evidence type="ECO:0000313" key="9">
    <source>
        <dbReference type="EMBL" id="GII97485.1"/>
    </source>
</evidence>
<dbReference type="AlphaFoldDB" id="A0A919V9R4"/>
<organism evidence="9 10">
    <name type="scientific">Sinosporangium siamense</name>
    <dbReference type="NCBI Taxonomy" id="1367973"/>
    <lineage>
        <taxon>Bacteria</taxon>
        <taxon>Bacillati</taxon>
        <taxon>Actinomycetota</taxon>
        <taxon>Actinomycetes</taxon>
        <taxon>Streptosporangiales</taxon>
        <taxon>Streptosporangiaceae</taxon>
        <taxon>Sinosporangium</taxon>
    </lineage>
</organism>
<reference evidence="9" key="1">
    <citation type="submission" date="2021-01" db="EMBL/GenBank/DDBJ databases">
        <title>Whole genome shotgun sequence of Sinosporangium siamense NBRC 109515.</title>
        <authorList>
            <person name="Komaki H."/>
            <person name="Tamura T."/>
        </authorList>
    </citation>
    <scope>NUCLEOTIDE SEQUENCE</scope>
    <source>
        <strain evidence="9">NBRC 109515</strain>
    </source>
</reference>
<evidence type="ECO:0000313" key="10">
    <source>
        <dbReference type="Proteomes" id="UP000606172"/>
    </source>
</evidence>
<feature type="transmembrane region" description="Helical" evidence="7">
    <location>
        <begin position="477"/>
        <end position="494"/>
    </location>
</feature>
<accession>A0A919V9R4</accession>
<evidence type="ECO:0000256" key="5">
    <source>
        <dbReference type="ARBA" id="ARBA00023136"/>
    </source>
</evidence>
<proteinExistence type="predicted"/>
<dbReference type="GO" id="GO:0005886">
    <property type="term" value="C:plasma membrane"/>
    <property type="evidence" value="ECO:0007669"/>
    <property type="project" value="UniProtKB-SubCell"/>
</dbReference>
<dbReference type="PANTHER" id="PTHR30287">
    <property type="entry name" value="MEMBRANE COMPONENT OF PREDICTED ABC SUPERFAMILY METABOLITE UPTAKE TRANSPORTER"/>
    <property type="match status" value="1"/>
</dbReference>
<feature type="region of interest" description="Disordered" evidence="6">
    <location>
        <begin position="103"/>
        <end position="144"/>
    </location>
</feature>
<keyword evidence="5 7" id="KW-0472">Membrane</keyword>
<evidence type="ECO:0000256" key="4">
    <source>
        <dbReference type="ARBA" id="ARBA00022989"/>
    </source>
</evidence>
<gene>
    <name evidence="9" type="ORF">Ssi02_77160</name>
</gene>
<protein>
    <submittedName>
        <fullName evidence="9">Membrane protein</fullName>
    </submittedName>
</protein>
<dbReference type="EMBL" id="BOOW01000061">
    <property type="protein sequence ID" value="GII97485.1"/>
    <property type="molecule type" value="Genomic_DNA"/>
</dbReference>
<feature type="transmembrane region" description="Helical" evidence="7">
    <location>
        <begin position="822"/>
        <end position="846"/>
    </location>
</feature>
<dbReference type="InterPro" id="IPR038766">
    <property type="entry name" value="Membrane_comp_ABC_pdt"/>
</dbReference>
<dbReference type="Proteomes" id="UP000606172">
    <property type="component" value="Unassembled WGS sequence"/>
</dbReference>
<feature type="transmembrane region" description="Helical" evidence="7">
    <location>
        <begin position="551"/>
        <end position="574"/>
    </location>
</feature>
<dbReference type="InterPro" id="IPR003838">
    <property type="entry name" value="ABC3_permease_C"/>
</dbReference>
<feature type="transmembrane region" description="Helical" evidence="7">
    <location>
        <begin position="335"/>
        <end position="356"/>
    </location>
</feature>
<evidence type="ECO:0000256" key="6">
    <source>
        <dbReference type="SAM" id="MobiDB-lite"/>
    </source>
</evidence>
<feature type="compositionally biased region" description="Low complexity" evidence="6">
    <location>
        <begin position="103"/>
        <end position="122"/>
    </location>
</feature>
<evidence type="ECO:0000259" key="8">
    <source>
        <dbReference type="Pfam" id="PF02687"/>
    </source>
</evidence>
<comment type="caution">
    <text evidence="9">The sequence shown here is derived from an EMBL/GenBank/DDBJ whole genome shotgun (WGS) entry which is preliminary data.</text>
</comment>
<keyword evidence="10" id="KW-1185">Reference proteome</keyword>
<evidence type="ECO:0000256" key="2">
    <source>
        <dbReference type="ARBA" id="ARBA00022475"/>
    </source>
</evidence>
<feature type="region of interest" description="Disordered" evidence="6">
    <location>
        <begin position="160"/>
        <end position="181"/>
    </location>
</feature>
<feature type="transmembrane region" description="Helical" evidence="7">
    <location>
        <begin position="422"/>
        <end position="443"/>
    </location>
</feature>
<dbReference type="Pfam" id="PF02687">
    <property type="entry name" value="FtsX"/>
    <property type="match status" value="1"/>
</dbReference>
<evidence type="ECO:0000256" key="3">
    <source>
        <dbReference type="ARBA" id="ARBA00022692"/>
    </source>
</evidence>
<feature type="domain" description="ABC3 transporter permease C-terminal" evidence="8">
    <location>
        <begin position="335"/>
        <end position="454"/>
    </location>
</feature>
<name>A0A919V9R4_9ACTN</name>
<feature type="transmembrane region" description="Helical" evidence="7">
    <location>
        <begin position="768"/>
        <end position="787"/>
    </location>
</feature>
<keyword evidence="2" id="KW-1003">Cell membrane</keyword>
<dbReference type="PANTHER" id="PTHR30287:SF1">
    <property type="entry name" value="INNER MEMBRANE PROTEIN"/>
    <property type="match status" value="1"/>
</dbReference>
<keyword evidence="4 7" id="KW-1133">Transmembrane helix</keyword>
<keyword evidence="3 7" id="KW-0812">Transmembrane</keyword>
<feature type="transmembrane region" description="Helical" evidence="7">
    <location>
        <begin position="377"/>
        <end position="402"/>
    </location>
</feature>